<protein>
    <recommendedName>
        <fullName evidence="4">Eukaryotic peptide chain release factor subunit 1</fullName>
    </recommendedName>
</protein>
<reference evidence="9" key="1">
    <citation type="submission" date="2019-06" db="EMBL/GenBank/DDBJ databases">
        <authorList>
            <person name="Zheng W."/>
        </authorList>
    </citation>
    <scope>NUCLEOTIDE SEQUENCE</scope>
    <source>
        <strain evidence="9">QDHG01</strain>
    </source>
</reference>
<evidence type="ECO:0000256" key="2">
    <source>
        <dbReference type="ARBA" id="ARBA00005326"/>
    </source>
</evidence>
<comment type="similarity">
    <text evidence="2">Belongs to the eukaryotic release factor 1 family.</text>
</comment>
<gene>
    <name evidence="9" type="ORF">FGO68_gene2137</name>
</gene>
<evidence type="ECO:0000256" key="6">
    <source>
        <dbReference type="ARBA" id="ARBA00022917"/>
    </source>
</evidence>
<comment type="subcellular location">
    <subcellularLocation>
        <location evidence="1">Cytoplasm</location>
    </subcellularLocation>
</comment>
<keyword evidence="5" id="KW-0963">Cytoplasm</keyword>
<dbReference type="Gene3D" id="3.30.960.10">
    <property type="entry name" value="eRF1 domain 1"/>
    <property type="match status" value="1"/>
</dbReference>
<accession>A0A8J8T7R7</accession>
<dbReference type="SUPFAM" id="SSF55481">
    <property type="entry name" value="N-terminal domain of eukaryotic peptide chain release factor subunit 1, ERF1"/>
    <property type="match status" value="1"/>
</dbReference>
<comment type="caution">
    <text evidence="9">The sequence shown here is derived from an EMBL/GenBank/DDBJ whole genome shotgun (WGS) entry which is preliminary data.</text>
</comment>
<dbReference type="InterPro" id="IPR005142">
    <property type="entry name" value="eRF1_3"/>
</dbReference>
<keyword evidence="10" id="KW-1185">Reference proteome</keyword>
<organism evidence="9 10">
    <name type="scientific">Halteria grandinella</name>
    <dbReference type="NCBI Taxonomy" id="5974"/>
    <lineage>
        <taxon>Eukaryota</taxon>
        <taxon>Sar</taxon>
        <taxon>Alveolata</taxon>
        <taxon>Ciliophora</taxon>
        <taxon>Intramacronucleata</taxon>
        <taxon>Spirotrichea</taxon>
        <taxon>Stichotrichia</taxon>
        <taxon>Sporadotrichida</taxon>
        <taxon>Halteriidae</taxon>
        <taxon>Halteria</taxon>
    </lineage>
</organism>
<dbReference type="InterPro" id="IPR029064">
    <property type="entry name" value="Ribosomal_eL30-like_sf"/>
</dbReference>
<evidence type="ECO:0000256" key="5">
    <source>
        <dbReference type="ARBA" id="ARBA00022490"/>
    </source>
</evidence>
<evidence type="ECO:0000259" key="7">
    <source>
        <dbReference type="Pfam" id="PF03463"/>
    </source>
</evidence>
<evidence type="ECO:0000256" key="4">
    <source>
        <dbReference type="ARBA" id="ARBA00013382"/>
    </source>
</evidence>
<dbReference type="AlphaFoldDB" id="A0A8J8T7R7"/>
<dbReference type="Pfam" id="PF03465">
    <property type="entry name" value="eRF1_3"/>
    <property type="match status" value="1"/>
</dbReference>
<sequence length="268" mass="29991">MATTVIDATSIAQQGDDRHIEVWKIKRLIQKLDNCRGNGTSFVSLYIPPKENMNLATGRLTQELSQTEMLDKRLHPVICAVVDVSYGGENGLSEAITLAADALTNVKFVAEKKLVSKFFEEIAMDTGMVVFGVEDTMKALEIGALQNMMLFEELEVTRYVLKHPTKGDSKTVFLNPTQEKNTKFFKDQESGLDFDVIDQQPLAEWLCHNYHSFGCQIDFITDKSQEGFQFVKGFGGIGGFLRYKIELEDHHLGDGVGGDDFDADTDFI</sequence>
<evidence type="ECO:0000259" key="8">
    <source>
        <dbReference type="Pfam" id="PF03465"/>
    </source>
</evidence>
<dbReference type="OrthoDB" id="10254527at2759"/>
<dbReference type="Proteomes" id="UP000785679">
    <property type="component" value="Unassembled WGS sequence"/>
</dbReference>
<feature type="domain" description="eRF1/Pelota-like N-terminal" evidence="7">
    <location>
        <begin position="26"/>
        <end position="69"/>
    </location>
</feature>
<dbReference type="PANTHER" id="PTHR10113">
    <property type="entry name" value="PEPTIDE CHAIN RELEASE FACTOR SUBUNIT 1"/>
    <property type="match status" value="1"/>
</dbReference>
<evidence type="ECO:0000256" key="1">
    <source>
        <dbReference type="ARBA" id="ARBA00004496"/>
    </source>
</evidence>
<keyword evidence="6" id="KW-0648">Protein biosynthesis</keyword>
<name>A0A8J8T7R7_HALGN</name>
<proteinExistence type="inferred from homology"/>
<dbReference type="GO" id="GO:0005737">
    <property type="term" value="C:cytoplasm"/>
    <property type="evidence" value="ECO:0007669"/>
    <property type="project" value="UniProtKB-SubCell"/>
</dbReference>
<dbReference type="SUPFAM" id="SSF55315">
    <property type="entry name" value="L30e-like"/>
    <property type="match status" value="1"/>
</dbReference>
<feature type="domain" description="eRF1" evidence="8">
    <location>
        <begin position="108"/>
        <end position="245"/>
    </location>
</feature>
<dbReference type="InterPro" id="IPR004403">
    <property type="entry name" value="Peptide_chain-rel_eRF1/aRF1"/>
</dbReference>
<dbReference type="SUPFAM" id="SSF53137">
    <property type="entry name" value="Translational machinery components"/>
    <property type="match status" value="1"/>
</dbReference>
<comment type="subunit">
    <text evidence="3">Heterodimer of two subunits, one of which binds GTP.</text>
</comment>
<dbReference type="Gene3D" id="3.30.1330.30">
    <property type="match status" value="1"/>
</dbReference>
<dbReference type="EMBL" id="RRYP01002623">
    <property type="protein sequence ID" value="TNV84576.1"/>
    <property type="molecule type" value="Genomic_DNA"/>
</dbReference>
<dbReference type="InterPro" id="IPR005140">
    <property type="entry name" value="eRF1_Pelota-like_N"/>
</dbReference>
<dbReference type="GO" id="GO:0003747">
    <property type="term" value="F:translation release factor activity"/>
    <property type="evidence" value="ECO:0007669"/>
    <property type="project" value="InterPro"/>
</dbReference>
<evidence type="ECO:0000313" key="10">
    <source>
        <dbReference type="Proteomes" id="UP000785679"/>
    </source>
</evidence>
<dbReference type="InterPro" id="IPR024049">
    <property type="entry name" value="eRF1_1_sf"/>
</dbReference>
<evidence type="ECO:0000256" key="3">
    <source>
        <dbReference type="ARBA" id="ARBA00011520"/>
    </source>
</evidence>
<dbReference type="FunFam" id="3.30.1330.30:FF:000006">
    <property type="entry name" value="Peptide chain release factor subunit 1"/>
    <property type="match status" value="1"/>
</dbReference>
<dbReference type="Pfam" id="PF03463">
    <property type="entry name" value="eRF1_1"/>
    <property type="match status" value="1"/>
</dbReference>
<evidence type="ECO:0000313" key="9">
    <source>
        <dbReference type="EMBL" id="TNV84576.1"/>
    </source>
</evidence>